<organism evidence="1">
    <name type="scientific">termite gut metagenome</name>
    <dbReference type="NCBI Taxonomy" id="433724"/>
    <lineage>
        <taxon>unclassified sequences</taxon>
        <taxon>metagenomes</taxon>
        <taxon>organismal metagenomes</taxon>
    </lineage>
</organism>
<proteinExistence type="predicted"/>
<evidence type="ECO:0000313" key="1">
    <source>
        <dbReference type="EMBL" id="KAA6320726.1"/>
    </source>
</evidence>
<dbReference type="AlphaFoldDB" id="A0A5J4QFF9"/>
<evidence type="ECO:0008006" key="2">
    <source>
        <dbReference type="Google" id="ProtNLM"/>
    </source>
</evidence>
<gene>
    <name evidence="1" type="ORF">EZS27_029537</name>
</gene>
<sequence length="69" mass="7641">MMKDKKGGRPKLSPAEKSKYRVPVRLCTQDFYDLKAKAKTAGMNCTELARMAITNGTSREDRAGKTECG</sequence>
<protein>
    <recommendedName>
        <fullName evidence="2">Ribbon-helix-helix protein CopG domain-containing protein</fullName>
    </recommendedName>
</protein>
<dbReference type="EMBL" id="SNRY01003505">
    <property type="protein sequence ID" value="KAA6320726.1"/>
    <property type="molecule type" value="Genomic_DNA"/>
</dbReference>
<reference evidence="1" key="1">
    <citation type="submission" date="2019-03" db="EMBL/GenBank/DDBJ databases">
        <title>Single cell metagenomics reveals metabolic interactions within the superorganism composed of flagellate Streblomastix strix and complex community of Bacteroidetes bacteria on its surface.</title>
        <authorList>
            <person name="Treitli S.C."/>
            <person name="Kolisko M."/>
            <person name="Husnik F."/>
            <person name="Keeling P."/>
            <person name="Hampl V."/>
        </authorList>
    </citation>
    <scope>NUCLEOTIDE SEQUENCE</scope>
    <source>
        <strain evidence="1">STM</strain>
    </source>
</reference>
<accession>A0A5J4QFF9</accession>
<name>A0A5J4QFF9_9ZZZZ</name>
<comment type="caution">
    <text evidence="1">The sequence shown here is derived from an EMBL/GenBank/DDBJ whole genome shotgun (WGS) entry which is preliminary data.</text>
</comment>